<name>A0A881SXX0_SWPV</name>
<dbReference type="EMBL" id="MW036632">
    <property type="protein sequence ID" value="QQG31504.1"/>
    <property type="molecule type" value="Genomic_DNA"/>
</dbReference>
<evidence type="ECO:0000256" key="9">
    <source>
        <dbReference type="ARBA" id="ARBA00030698"/>
    </source>
</evidence>
<evidence type="ECO:0000256" key="5">
    <source>
        <dbReference type="ARBA" id="ARBA00022723"/>
    </source>
</evidence>
<organismHost>
    <name type="scientific">Sus scrofa</name>
    <name type="common">Pig</name>
    <dbReference type="NCBI Taxonomy" id="9823"/>
</organismHost>
<dbReference type="InterPro" id="IPR036157">
    <property type="entry name" value="dUTPase-like_sf"/>
</dbReference>
<evidence type="ECO:0000256" key="2">
    <source>
        <dbReference type="ARBA" id="ARBA00006581"/>
    </source>
</evidence>
<evidence type="ECO:0000256" key="1">
    <source>
        <dbReference type="ARBA" id="ARBA00003495"/>
    </source>
</evidence>
<dbReference type="Pfam" id="PF00692">
    <property type="entry name" value="dUTPase"/>
    <property type="match status" value="1"/>
</dbReference>
<dbReference type="PANTHER" id="PTHR11241">
    <property type="entry name" value="DEOXYURIDINE 5'-TRIPHOSPHATE NUCLEOTIDOHYDROLASE"/>
    <property type="match status" value="1"/>
</dbReference>
<dbReference type="InterPro" id="IPR008181">
    <property type="entry name" value="dUTPase"/>
</dbReference>
<organism evidence="11">
    <name type="scientific">Swinepox virus</name>
    <name type="common">SWPV</name>
    <dbReference type="NCBI Taxonomy" id="10276"/>
    <lineage>
        <taxon>Viruses</taxon>
        <taxon>Varidnaviria</taxon>
        <taxon>Bamfordvirae</taxon>
        <taxon>Nucleocytoviricota</taxon>
        <taxon>Pokkesviricetes</taxon>
        <taxon>Chitovirales</taxon>
        <taxon>Poxviridae</taxon>
        <taxon>Chordopoxvirinae</taxon>
        <taxon>Suipoxvirus</taxon>
        <taxon>Suipoxvirus swinepox</taxon>
    </lineage>
</organism>
<dbReference type="Gene3D" id="2.70.40.10">
    <property type="match status" value="1"/>
</dbReference>
<dbReference type="CDD" id="cd07557">
    <property type="entry name" value="trimeric_dUTPase"/>
    <property type="match status" value="1"/>
</dbReference>
<sequence>MSLYVKCVKLSNNAIIPNRSTSGSAGYDLYSAYSYTVKPYSRILVRTDICLMIPDKCYGRISPRSGLSLNYNIDIGGGVIDSDYRGEIGVVFINNGCSDFNIKVGDRIAQIIFERVEYPVMEEVTCLEDTERGNSGFGSSGM</sequence>
<comment type="function">
    <text evidence="1">This enzyme is involved in nucleotide metabolism: it produces dUMP, the immediate precursor of thymidine nucleotides and it decreases the intracellular concentration of dUTP so that uracil cannot be incorporated into DNA.</text>
</comment>
<keyword evidence="8" id="KW-0546">Nucleotide metabolism</keyword>
<dbReference type="GO" id="GO:0006226">
    <property type="term" value="P:dUMP biosynthetic process"/>
    <property type="evidence" value="ECO:0007669"/>
    <property type="project" value="InterPro"/>
</dbReference>
<dbReference type="GO" id="GO:0000287">
    <property type="term" value="F:magnesium ion binding"/>
    <property type="evidence" value="ECO:0007669"/>
    <property type="project" value="InterPro"/>
</dbReference>
<keyword evidence="5" id="KW-0479">Metal-binding</keyword>
<dbReference type="NCBIfam" id="NF001862">
    <property type="entry name" value="PRK00601.1"/>
    <property type="match status" value="1"/>
</dbReference>
<dbReference type="GO" id="GO:0004170">
    <property type="term" value="F:dUTP diphosphatase activity"/>
    <property type="evidence" value="ECO:0007669"/>
    <property type="project" value="UniProtKB-EC"/>
</dbReference>
<dbReference type="PANTHER" id="PTHR11241:SF0">
    <property type="entry name" value="DEOXYURIDINE 5'-TRIPHOSPHATE NUCLEOTIDOHYDROLASE"/>
    <property type="match status" value="1"/>
</dbReference>
<keyword evidence="6" id="KW-0378">Hydrolase</keyword>
<evidence type="ECO:0000256" key="7">
    <source>
        <dbReference type="ARBA" id="ARBA00022842"/>
    </source>
</evidence>
<evidence type="ECO:0000256" key="3">
    <source>
        <dbReference type="ARBA" id="ARBA00012379"/>
    </source>
</evidence>
<evidence type="ECO:0000256" key="6">
    <source>
        <dbReference type="ARBA" id="ARBA00022801"/>
    </source>
</evidence>
<dbReference type="InterPro" id="IPR029054">
    <property type="entry name" value="dUTPase-like"/>
</dbReference>
<dbReference type="SUPFAM" id="SSF51283">
    <property type="entry name" value="dUTPase-like"/>
    <property type="match status" value="1"/>
</dbReference>
<dbReference type="Proteomes" id="UP000671927">
    <property type="component" value="Segment"/>
</dbReference>
<protein>
    <recommendedName>
        <fullName evidence="4">Deoxyuridine 5'-triphosphate nucleotidohydrolase</fullName>
        <ecNumber evidence="3">3.6.1.23</ecNumber>
    </recommendedName>
    <alternativeName>
        <fullName evidence="9">dUTP pyrophosphatase</fullName>
    </alternativeName>
</protein>
<accession>A0A881SXX0</accession>
<proteinExistence type="inferred from homology"/>
<dbReference type="NCBIfam" id="TIGR00576">
    <property type="entry name" value="dut"/>
    <property type="match status" value="1"/>
</dbReference>
<dbReference type="GO" id="GO:0046081">
    <property type="term" value="P:dUTP catabolic process"/>
    <property type="evidence" value="ECO:0007669"/>
    <property type="project" value="InterPro"/>
</dbReference>
<dbReference type="InterPro" id="IPR033704">
    <property type="entry name" value="dUTPase_trimeric"/>
</dbReference>
<evidence type="ECO:0000259" key="10">
    <source>
        <dbReference type="Pfam" id="PF00692"/>
    </source>
</evidence>
<evidence type="ECO:0000256" key="4">
    <source>
        <dbReference type="ARBA" id="ARBA00021732"/>
    </source>
</evidence>
<feature type="domain" description="dUTPase-like" evidence="10">
    <location>
        <begin position="13"/>
        <end position="141"/>
    </location>
</feature>
<reference evidence="11" key="1">
    <citation type="journal article" date="2021" name="Arch. Virol.">
        <title>First complete genome characterization of swinepox virus directly from a clinical sample indicates divergence of a Eurasian-lineage virus.</title>
        <authorList>
            <person name="Aasdev A."/>
            <person name="Mishra A."/>
            <person name="Bora D.P."/>
            <person name="Kurkure N.V."/>
            <person name="Barman N.N."/>
            <person name="Raut A.A."/>
        </authorList>
    </citation>
    <scope>NUCLEOTIDE SEQUENCE</scope>
    <source>
        <strain evidence="11">SwPV/India-Assam/16</strain>
    </source>
</reference>
<evidence type="ECO:0000256" key="8">
    <source>
        <dbReference type="ARBA" id="ARBA00023080"/>
    </source>
</evidence>
<comment type="similarity">
    <text evidence="2">Belongs to the dUTPase family.</text>
</comment>
<gene>
    <name evidence="11" type="primary">SwPV013</name>
</gene>
<dbReference type="EC" id="3.6.1.23" evidence="3"/>
<keyword evidence="7" id="KW-0460">Magnesium</keyword>
<evidence type="ECO:0000313" key="11">
    <source>
        <dbReference type="EMBL" id="QQG31504.1"/>
    </source>
</evidence>